<dbReference type="AlphaFoldDB" id="A0AAJ1EER3"/>
<reference evidence="2" key="1">
    <citation type="submission" date="2020-04" db="EMBL/GenBank/DDBJ databases">
        <title>Global-level population genomics supports evidence of horizontal gene transfer on evolution of Rhizobia in Lentils.</title>
        <authorList>
            <person name="Gai Y."/>
            <person name="Cook D."/>
            <person name="Riely B."/>
        </authorList>
    </citation>
    <scope>NUCLEOTIDE SEQUENCE</scope>
    <source>
        <strain evidence="2">Derici101B</strain>
    </source>
</reference>
<gene>
    <name evidence="2" type="ORF">HFO42_17770</name>
</gene>
<comment type="caution">
    <text evidence="2">The sequence shown here is derived from an EMBL/GenBank/DDBJ whole genome shotgun (WGS) entry which is preliminary data.</text>
</comment>
<proteinExistence type="predicted"/>
<organism evidence="2 3">
    <name type="scientific">Rhizobium leguminosarum</name>
    <dbReference type="NCBI Taxonomy" id="384"/>
    <lineage>
        <taxon>Bacteria</taxon>
        <taxon>Pseudomonadati</taxon>
        <taxon>Pseudomonadota</taxon>
        <taxon>Alphaproteobacteria</taxon>
        <taxon>Hyphomicrobiales</taxon>
        <taxon>Rhizobiaceae</taxon>
        <taxon>Rhizobium/Agrobacterium group</taxon>
        <taxon>Rhizobium</taxon>
    </lineage>
</organism>
<evidence type="ECO:0000256" key="1">
    <source>
        <dbReference type="SAM" id="MobiDB-lite"/>
    </source>
</evidence>
<protein>
    <recommendedName>
        <fullName evidence="4">Transposase DDE domain-containing protein</fullName>
    </recommendedName>
</protein>
<name>A0AAJ1EER3_RHILE</name>
<feature type="compositionally biased region" description="Basic and acidic residues" evidence="1">
    <location>
        <begin position="98"/>
        <end position="108"/>
    </location>
</feature>
<evidence type="ECO:0000313" key="2">
    <source>
        <dbReference type="EMBL" id="MBY5629933.1"/>
    </source>
</evidence>
<evidence type="ECO:0008006" key="4">
    <source>
        <dbReference type="Google" id="ProtNLM"/>
    </source>
</evidence>
<dbReference type="Proteomes" id="UP000825699">
    <property type="component" value="Unassembled WGS sequence"/>
</dbReference>
<dbReference type="EMBL" id="JAAXEP010000008">
    <property type="protein sequence ID" value="MBY5629933.1"/>
    <property type="molecule type" value="Genomic_DNA"/>
</dbReference>
<dbReference type="PANTHER" id="PTHR33803:SF3">
    <property type="entry name" value="BLL1974 PROTEIN"/>
    <property type="match status" value="1"/>
</dbReference>
<feature type="region of interest" description="Disordered" evidence="1">
    <location>
        <begin position="90"/>
        <end position="110"/>
    </location>
</feature>
<accession>A0AAJ1EER3</accession>
<sequence length="182" mass="20171">MALTQIWCNSLMSRRKGKVHKPYEFGVKVSVATTINRSKGGQFVTHIQALPGKPCDGHTLETVVPAMKPRSGHRSPASSPMPVTRATTLRKPIASGSETRHERTHQTSDAKTFSHRTVIGHLKEDHRMGRNHLAGTIGDAANAILAAVGYNFRILAWIRFCIAISGQLWRYPKRQIRFPALG</sequence>
<dbReference type="PANTHER" id="PTHR33803">
    <property type="entry name" value="IS1478 TRANSPOSASE"/>
    <property type="match status" value="1"/>
</dbReference>
<evidence type="ECO:0000313" key="3">
    <source>
        <dbReference type="Proteomes" id="UP000825699"/>
    </source>
</evidence>